<name>A0A9P8QZ09_9HYPO</name>
<proteinExistence type="predicted"/>
<dbReference type="AlphaFoldDB" id="A0A9P8QZ09"/>
<evidence type="ECO:0000256" key="1">
    <source>
        <dbReference type="SAM" id="MobiDB-lite"/>
    </source>
</evidence>
<accession>A0A9P8QZ09</accession>
<evidence type="ECO:0000313" key="3">
    <source>
        <dbReference type="Proteomes" id="UP000827724"/>
    </source>
</evidence>
<feature type="compositionally biased region" description="Polar residues" evidence="1">
    <location>
        <begin position="28"/>
        <end position="42"/>
    </location>
</feature>
<dbReference type="EMBL" id="JAIWOZ010000001">
    <property type="protein sequence ID" value="KAH6611292.1"/>
    <property type="molecule type" value="Genomic_DNA"/>
</dbReference>
<feature type="region of interest" description="Disordered" evidence="1">
    <location>
        <begin position="28"/>
        <end position="59"/>
    </location>
</feature>
<dbReference type="Proteomes" id="UP000827724">
    <property type="component" value="Unassembled WGS sequence"/>
</dbReference>
<organism evidence="2 3">
    <name type="scientific">Trichoderma cornu-damae</name>
    <dbReference type="NCBI Taxonomy" id="654480"/>
    <lineage>
        <taxon>Eukaryota</taxon>
        <taxon>Fungi</taxon>
        <taxon>Dikarya</taxon>
        <taxon>Ascomycota</taxon>
        <taxon>Pezizomycotina</taxon>
        <taxon>Sordariomycetes</taxon>
        <taxon>Hypocreomycetidae</taxon>
        <taxon>Hypocreales</taxon>
        <taxon>Hypocreaceae</taxon>
        <taxon>Trichoderma</taxon>
    </lineage>
</organism>
<evidence type="ECO:0000313" key="2">
    <source>
        <dbReference type="EMBL" id="KAH6611292.1"/>
    </source>
</evidence>
<reference evidence="2" key="1">
    <citation type="submission" date="2021-08" db="EMBL/GenBank/DDBJ databases">
        <title>Chromosome-Level Trichoderma cornu-damae using Hi-C Data.</title>
        <authorList>
            <person name="Kim C.S."/>
        </authorList>
    </citation>
    <scope>NUCLEOTIDE SEQUENCE</scope>
    <source>
        <strain evidence="2">KA19-0412C</strain>
    </source>
</reference>
<comment type="caution">
    <text evidence="2">The sequence shown here is derived from an EMBL/GenBank/DDBJ whole genome shotgun (WGS) entry which is preliminary data.</text>
</comment>
<keyword evidence="3" id="KW-1185">Reference proteome</keyword>
<protein>
    <submittedName>
        <fullName evidence="2">Uncharacterized protein</fullName>
    </submittedName>
</protein>
<sequence length="59" mass="6200">MTAPIANRSAIDARVVWLLLKVSSVSRNASPTFSGRSVSKTIEASRPPVPADTSAVDMS</sequence>
<gene>
    <name evidence="2" type="ORF">Trco_001312</name>
</gene>